<keyword evidence="1" id="KW-0732">Signal</keyword>
<dbReference type="KEGG" id="fra:Francci3_4462"/>
<dbReference type="AlphaFoldDB" id="Q2J4I4"/>
<proteinExistence type="predicted"/>
<keyword evidence="3" id="KW-1185">Reference proteome</keyword>
<evidence type="ECO:0000313" key="2">
    <source>
        <dbReference type="EMBL" id="ABD13808.1"/>
    </source>
</evidence>
<gene>
    <name evidence="2" type="ordered locus">Francci3_4462</name>
</gene>
<evidence type="ECO:0000256" key="1">
    <source>
        <dbReference type="SAM" id="SignalP"/>
    </source>
</evidence>
<name>Q2J4I4_FRACC</name>
<reference evidence="2 3" key="1">
    <citation type="journal article" date="2007" name="Genome Res.">
        <title>Genome characteristics of facultatively symbiotic Frankia sp. strains reflect host range and host plant biogeography.</title>
        <authorList>
            <person name="Normand P."/>
            <person name="Lapierre P."/>
            <person name="Tisa L.S."/>
            <person name="Gogarten J.P."/>
            <person name="Alloisio N."/>
            <person name="Bagnarol E."/>
            <person name="Bassi C.A."/>
            <person name="Berry A.M."/>
            <person name="Bickhart D.M."/>
            <person name="Choisne N."/>
            <person name="Couloux A."/>
            <person name="Cournoyer B."/>
            <person name="Cruveiller S."/>
            <person name="Daubin V."/>
            <person name="Demange N."/>
            <person name="Francino M.P."/>
            <person name="Goltsman E."/>
            <person name="Huang Y."/>
            <person name="Kopp O.R."/>
            <person name="Labarre L."/>
            <person name="Lapidus A."/>
            <person name="Lavire C."/>
            <person name="Marechal J."/>
            <person name="Martinez M."/>
            <person name="Mastronunzio J.E."/>
            <person name="Mullin B.C."/>
            <person name="Niemann J."/>
            <person name="Pujic P."/>
            <person name="Rawnsley T."/>
            <person name="Rouy Z."/>
            <person name="Schenowitz C."/>
            <person name="Sellstedt A."/>
            <person name="Tavares F."/>
            <person name="Tomkins J.P."/>
            <person name="Vallenet D."/>
            <person name="Valverde C."/>
            <person name="Wall L.G."/>
            <person name="Wang Y."/>
            <person name="Medigue C."/>
            <person name="Benson D.R."/>
        </authorList>
    </citation>
    <scope>NUCLEOTIDE SEQUENCE [LARGE SCALE GENOMIC DNA]</scope>
    <source>
        <strain evidence="3">DSM 45818 / CECT 9043 / CcI3</strain>
    </source>
</reference>
<accession>Q2J4I4</accession>
<dbReference type="OrthoDB" id="3216698at2"/>
<dbReference type="RefSeq" id="WP_011438816.1">
    <property type="nucleotide sequence ID" value="NC_007777.1"/>
</dbReference>
<dbReference type="EMBL" id="CP000249">
    <property type="protein sequence ID" value="ABD13808.1"/>
    <property type="molecule type" value="Genomic_DNA"/>
</dbReference>
<organism evidence="2 3">
    <name type="scientific">Frankia casuarinae (strain DSM 45818 / CECT 9043 / HFP020203 / CcI3)</name>
    <dbReference type="NCBI Taxonomy" id="106370"/>
    <lineage>
        <taxon>Bacteria</taxon>
        <taxon>Bacillati</taxon>
        <taxon>Actinomycetota</taxon>
        <taxon>Actinomycetes</taxon>
        <taxon>Frankiales</taxon>
        <taxon>Frankiaceae</taxon>
        <taxon>Frankia</taxon>
    </lineage>
</organism>
<dbReference type="Proteomes" id="UP000001937">
    <property type="component" value="Chromosome"/>
</dbReference>
<dbReference type="HOGENOM" id="CLU_105809_0_0_11"/>
<evidence type="ECO:0000313" key="3">
    <source>
        <dbReference type="Proteomes" id="UP000001937"/>
    </source>
</evidence>
<feature type="signal peptide" evidence="1">
    <location>
        <begin position="1"/>
        <end position="25"/>
    </location>
</feature>
<dbReference type="STRING" id="106370.Francci3_4462"/>
<protein>
    <submittedName>
        <fullName evidence="2">Uncharacterized protein</fullName>
    </submittedName>
</protein>
<feature type="chain" id="PRO_5038675081" evidence="1">
    <location>
        <begin position="26"/>
        <end position="190"/>
    </location>
</feature>
<sequence>MNLQAPVRRGLATATVAGAALLTIAACQPGARVVTAAPATATAGQAADQPTSTTPVSAAASAAATSTDAVGKGAGGPGSLTVAITSPVAVSGHVDTVVSCQTAGARYVASASGSVHGYAVSDVVRVAGYHGPGSYQASVTVSMTGPDAHYAVTAVPATAQVTATGGDVSFSATSTGGRTLAGSIAWACSA</sequence>